<evidence type="ECO:0000313" key="2">
    <source>
        <dbReference type="EMBL" id="MFC7599461.1"/>
    </source>
</evidence>
<gene>
    <name evidence="2" type="ORF">ACFQVD_05000</name>
</gene>
<keyword evidence="3" id="KW-1185">Reference proteome</keyword>
<proteinExistence type="predicted"/>
<keyword evidence="1" id="KW-0732">Signal</keyword>
<dbReference type="Proteomes" id="UP001596514">
    <property type="component" value="Unassembled WGS sequence"/>
</dbReference>
<feature type="signal peptide" evidence="1">
    <location>
        <begin position="1"/>
        <end position="28"/>
    </location>
</feature>
<organism evidence="2 3">
    <name type="scientific">Streptosporangium amethystogenes subsp. fukuiense</name>
    <dbReference type="NCBI Taxonomy" id="698418"/>
    <lineage>
        <taxon>Bacteria</taxon>
        <taxon>Bacillati</taxon>
        <taxon>Actinomycetota</taxon>
        <taxon>Actinomycetes</taxon>
        <taxon>Streptosporangiales</taxon>
        <taxon>Streptosporangiaceae</taxon>
        <taxon>Streptosporangium</taxon>
    </lineage>
</organism>
<dbReference type="EMBL" id="JBHTEE010000001">
    <property type="protein sequence ID" value="MFC7599461.1"/>
    <property type="molecule type" value="Genomic_DNA"/>
</dbReference>
<name>A0ABW2SVF6_9ACTN</name>
<evidence type="ECO:0000313" key="3">
    <source>
        <dbReference type="Proteomes" id="UP001596514"/>
    </source>
</evidence>
<sequence>MPRRVVALATAALACLGALAVSTVPAQAARSAAVLEIVYSPLSLGEYCAANVNSSSIVGFYNGSLGCYRWNGTQTTYVGSGSPSAACAYFHPTYAYIGHAQGGSQALICKYSV</sequence>
<evidence type="ECO:0000256" key="1">
    <source>
        <dbReference type="SAM" id="SignalP"/>
    </source>
</evidence>
<dbReference type="PROSITE" id="PS51257">
    <property type="entry name" value="PROKAR_LIPOPROTEIN"/>
    <property type="match status" value="1"/>
</dbReference>
<feature type="chain" id="PRO_5045339208" evidence="1">
    <location>
        <begin position="29"/>
        <end position="113"/>
    </location>
</feature>
<comment type="caution">
    <text evidence="2">The sequence shown here is derived from an EMBL/GenBank/DDBJ whole genome shotgun (WGS) entry which is preliminary data.</text>
</comment>
<reference evidence="3" key="1">
    <citation type="journal article" date="2019" name="Int. J. Syst. Evol. Microbiol.">
        <title>The Global Catalogue of Microorganisms (GCM) 10K type strain sequencing project: providing services to taxonomists for standard genome sequencing and annotation.</title>
        <authorList>
            <consortium name="The Broad Institute Genomics Platform"/>
            <consortium name="The Broad Institute Genome Sequencing Center for Infectious Disease"/>
            <person name="Wu L."/>
            <person name="Ma J."/>
        </authorList>
    </citation>
    <scope>NUCLEOTIDE SEQUENCE [LARGE SCALE GENOMIC DNA]</scope>
    <source>
        <strain evidence="3">JCM 10083</strain>
    </source>
</reference>
<protein>
    <submittedName>
        <fullName evidence="2">Uncharacterized protein</fullName>
    </submittedName>
</protein>
<accession>A0ABW2SVF6</accession>
<dbReference type="RefSeq" id="WP_343966581.1">
    <property type="nucleotide sequence ID" value="NZ_BAAAGK010000043.1"/>
</dbReference>